<reference evidence="4" key="2">
    <citation type="submission" date="2015-01" db="EMBL/GenBank/DDBJ databases">
        <title>Evolutionary Origins and Diversification of the Mycorrhizal Mutualists.</title>
        <authorList>
            <consortium name="DOE Joint Genome Institute"/>
            <consortium name="Mycorrhizal Genomics Consortium"/>
            <person name="Kohler A."/>
            <person name="Kuo A."/>
            <person name="Nagy L.G."/>
            <person name="Floudas D."/>
            <person name="Copeland A."/>
            <person name="Barry K.W."/>
            <person name="Cichocki N."/>
            <person name="Veneault-Fourrey C."/>
            <person name="LaButti K."/>
            <person name="Lindquist E.A."/>
            <person name="Lipzen A."/>
            <person name="Lundell T."/>
            <person name="Morin E."/>
            <person name="Murat C."/>
            <person name="Riley R."/>
            <person name="Ohm R."/>
            <person name="Sun H."/>
            <person name="Tunlid A."/>
            <person name="Henrissat B."/>
            <person name="Grigoriev I.V."/>
            <person name="Hibbett D.S."/>
            <person name="Martin F."/>
        </authorList>
    </citation>
    <scope>NUCLEOTIDE SEQUENCE [LARGE SCALE GENOMIC DNA]</scope>
    <source>
        <strain evidence="4">ATCC 200175</strain>
    </source>
</reference>
<keyword evidence="2" id="KW-0812">Transmembrane</keyword>
<keyword evidence="2" id="KW-1133">Transmembrane helix</keyword>
<feature type="compositionally biased region" description="Low complexity" evidence="1">
    <location>
        <begin position="97"/>
        <end position="115"/>
    </location>
</feature>
<protein>
    <submittedName>
        <fullName evidence="3">Uncharacterized protein</fullName>
    </submittedName>
</protein>
<dbReference type="Proteomes" id="UP000053647">
    <property type="component" value="Unassembled WGS sequence"/>
</dbReference>
<name>A0A0C9SZ64_PAXIN</name>
<evidence type="ECO:0000313" key="3">
    <source>
        <dbReference type="EMBL" id="KIJ08540.1"/>
    </source>
</evidence>
<dbReference type="AlphaFoldDB" id="A0A0C9SZ64"/>
<evidence type="ECO:0000256" key="1">
    <source>
        <dbReference type="SAM" id="MobiDB-lite"/>
    </source>
</evidence>
<feature type="compositionally biased region" description="Pro residues" evidence="1">
    <location>
        <begin position="199"/>
        <end position="211"/>
    </location>
</feature>
<dbReference type="HOGENOM" id="CLU_049477_0_0_1"/>
<sequence length="312" mass="32409">MYILNAGFQGVGAGLSVDGGQAVTTTLPPPSAPSYQTPNVSLFSVQAIPYADHNATLSVMDWNGSASSLYFDYALVNQNNPQILPNQTSSIPPPPASSASTSSTSSSPTVPSSSNFVSTSTALLSTAPVGITYAPTSSPTSTSVPHTGTSINLDVIIGSACGGLAVIAALVSTLIFLKKRKSKFAKIEDVHPYPSAHNPTPPSPPPPPPPQMDEKTRLRLTYHNPSPSGGHTPADDDAESSDFQFLPSAASVRRVSTVRSLLNTLAPGIEPPLPDDLIFDIRRASSPLVGSGATTTGCPPTYQTVEDVTLDR</sequence>
<gene>
    <name evidence="3" type="ORF">PAXINDRAFT_18337</name>
</gene>
<feature type="transmembrane region" description="Helical" evidence="2">
    <location>
        <begin position="155"/>
        <end position="177"/>
    </location>
</feature>
<feature type="region of interest" description="Disordered" evidence="1">
    <location>
        <begin position="191"/>
        <end position="241"/>
    </location>
</feature>
<reference evidence="3 4" key="1">
    <citation type="submission" date="2014-06" db="EMBL/GenBank/DDBJ databases">
        <authorList>
            <consortium name="DOE Joint Genome Institute"/>
            <person name="Kuo A."/>
            <person name="Kohler A."/>
            <person name="Nagy L.G."/>
            <person name="Floudas D."/>
            <person name="Copeland A."/>
            <person name="Barry K.W."/>
            <person name="Cichocki N."/>
            <person name="Veneault-Fourrey C."/>
            <person name="LaButti K."/>
            <person name="Lindquist E.A."/>
            <person name="Lipzen A."/>
            <person name="Lundell T."/>
            <person name="Morin E."/>
            <person name="Murat C."/>
            <person name="Sun H."/>
            <person name="Tunlid A."/>
            <person name="Henrissat B."/>
            <person name="Grigoriev I.V."/>
            <person name="Hibbett D.S."/>
            <person name="Martin F."/>
            <person name="Nordberg H.P."/>
            <person name="Cantor M.N."/>
            <person name="Hua S.X."/>
        </authorList>
    </citation>
    <scope>NUCLEOTIDE SEQUENCE [LARGE SCALE GENOMIC DNA]</scope>
    <source>
        <strain evidence="3 4">ATCC 200175</strain>
    </source>
</reference>
<dbReference type="EMBL" id="KN819602">
    <property type="protein sequence ID" value="KIJ08540.1"/>
    <property type="molecule type" value="Genomic_DNA"/>
</dbReference>
<proteinExistence type="predicted"/>
<feature type="region of interest" description="Disordered" evidence="1">
    <location>
        <begin position="84"/>
        <end position="115"/>
    </location>
</feature>
<evidence type="ECO:0000256" key="2">
    <source>
        <dbReference type="SAM" id="Phobius"/>
    </source>
</evidence>
<organism evidence="3 4">
    <name type="scientific">Paxillus involutus ATCC 200175</name>
    <dbReference type="NCBI Taxonomy" id="664439"/>
    <lineage>
        <taxon>Eukaryota</taxon>
        <taxon>Fungi</taxon>
        <taxon>Dikarya</taxon>
        <taxon>Basidiomycota</taxon>
        <taxon>Agaricomycotina</taxon>
        <taxon>Agaricomycetes</taxon>
        <taxon>Agaricomycetidae</taxon>
        <taxon>Boletales</taxon>
        <taxon>Paxilineae</taxon>
        <taxon>Paxillaceae</taxon>
        <taxon>Paxillus</taxon>
    </lineage>
</organism>
<keyword evidence="4" id="KW-1185">Reference proteome</keyword>
<keyword evidence="2" id="KW-0472">Membrane</keyword>
<dbReference type="OrthoDB" id="2682773at2759"/>
<accession>A0A0C9SZ64</accession>
<evidence type="ECO:0000313" key="4">
    <source>
        <dbReference type="Proteomes" id="UP000053647"/>
    </source>
</evidence>